<dbReference type="GO" id="GO:0004386">
    <property type="term" value="F:helicase activity"/>
    <property type="evidence" value="ECO:0007669"/>
    <property type="project" value="UniProtKB-UniRule"/>
</dbReference>
<gene>
    <name evidence="8" type="ORF">K503DRAFT_484474</name>
</gene>
<dbReference type="InParanoid" id="A0A1B7MMQ2"/>
<keyword evidence="3 5" id="KW-0347">Helicase</keyword>
<feature type="region of interest" description="Disordered" evidence="6">
    <location>
        <begin position="1893"/>
        <end position="1935"/>
    </location>
</feature>
<sequence length="2135" mass="243308">MSKRSLVRQTMLDLLSKDRIIDAAGLRAAINALSTLAPTGLQAVVEHLLSVPEVFAYIISVWDRCDDMISQIMSDFPTKSQEYPSSLASKVLDSLSMYFIALPLESLATNVSMDISRNRGFIKGALSVLCALNIMAFNNEKSFGDDINLYDVDPDDGFMKLKPPQKTQKRNRQKPRATINTALFVKLGVTVPHTSEAATSLTIAILVELKEILSFYFSLLRRTELASDIKALLFSDAGESAQDVSPEVSSTEVVESPAQRPSAYPMVQPMKAALYFDNADGFGVWRILISTEGYKNLREYRRADLKIFKIIIKKIKQLSNGHFSDDNQKRLNGPDAGIPIYEAKMTRDLRLVYQVDCVPDHDGESERQVIKVYGIYTHAQLDRIWDALGSHLARKGREYRRRVIFRKKPVIPNDNVILPASFPPTEPEPEYTGSPLDISNKDMDHLHSLLVLEKYVVFSQAFLHSLIANQDVQHVFMLTPQEQKIVECTTSSYVLGRGGTGKTTAMLFKILGIQRAWEMNALDIPKPRQIFVTKSRMLATKVEEYFTKLLESLALAGYTLQELAKLKAQSIQEGLVDLDDTPESQMNIPMRYSELEDKHFPLFITFDRLAKMIAADILSKENPETRDSAKLSFNTDDAKMHDSFITYEVFTNQYWPHFPQNLTRNLNPWLVFSEFMGIIKGSEHALNCAKGVLDRENYLRLPHRSNPNFANQRGILYDIFEIYTKFKRQRRHHDVADRTQAIIKVLWSQSFPGQRVDYLYVDEAQDNLLIDALVLRRLCRNPNGLFWSMDTAQTISAGSSFRFDDLKAFLYRVEQQNIPVNSAGASLHQPTMFQLAINYRSHSGIVNCAHSVIELITRFWPNTIDNLQPEKGVVDGPKPVFFTGRDQDTVRYKQFLFGTSGSHIEFGAQQCILVRDEAARQKLREQVGDIGLIMTLYESKGLEFNDVLLYNFFEDSVVDLSCWRIVLNGVEGEEHAPNFERNEARYAGVCSELKLLYVGITRARKNMWIVDKSDKSDPMLAFWTSRNQVQKCTPGTVVPHLVVSRLTPEEWETSGRSLFSHKRFSQAMHCFERAGLHREVKVCEAYQPREVARSGARVASPNDQKKAFIVATDAFADRGAAAPGNHMLQYCRNSSDCYVRGGDDLRAADAYLKAGRFDRTLHVLDDHGTKIPEETSQPFSPLFSSFNEKLEFLEDYGLDFAHASLLESHSRYYEAAELHLSENRPLEAVKAFIKDTSNGNSATRAADTILEYLWRKCSFRITAKDAFVDDSLRHFIDLADQLQTSKLDPLSRDLISMFQSILRNDYKSLKDLELAFRKHDNQVAALLCLDHVFSQEMDIRSFSVDEMAGFLHRFHTYARLLHHISMFRDPLEHGGIRSLFSVVQLLGDEFLIPSGTFLHSNVTEIRGSIALVSEHPLGYRASRRNITELLQLSVRTVLKDKVSAVNDMCYDSPVFSQCLTFIVSGGCRKEKCLQEHVPVSKLDRTHYNNRVAIHIWQILILQLMYSAHPYIDRRESMRDWLNSLYEALNPPFFIQGSLADLDMSLMPFRLDGMRVVKTWICESFYSLDPFYKRPQFLTALMRITSLSVAFDRNDAPNYISRAKCIVCLRPIELLRKGDNRYMVEDLLMSYFGTSRSSISSGILYILHILDNRLYSNLSVLCDCVEDICSAAVIKYRLDPTFNEFPLHNVVLPCNWLISPHKFTTEKEMKVSLMGMLLDAIGRVVEALRMEVDMEFLWLNRTKLTPIVRNVFISRICRILCLVGHNIRNRFIKDKINNIMLSLHNHIPPLNWCTANYRKLVDDVVKNLALLPGGGLPMRDGYLRALLAFDDNKGVSNLVHLVHKSGKPLVYQVRQVSYGKVIEIPHLLSSYAEVVQSSLRGEVPAFVLRLEHPKDHTEVTQEDEKEIMEPQPEEFEGEEERQADVAANADAGDSPETLDEAVASFAPDLDESLRANEPSEEEEKSACRIQKAYRRYVRRRSSRAVNAEIDAIFMACLKETQSSELRQGYYSLLFLGPLPHLLVCLERGIALTQTAKAKTKGLLNKESHERLEELGRQRSEIAALLKEGMKLRKQLEPSSPVHRARDIDALKRAVIEVKEFMQRVPANMQDMQSDFQVAYKGIVAKKRKLNERPALM</sequence>
<evidence type="ECO:0000256" key="6">
    <source>
        <dbReference type="SAM" id="MobiDB-lite"/>
    </source>
</evidence>
<dbReference type="PROSITE" id="PS50096">
    <property type="entry name" value="IQ"/>
    <property type="match status" value="1"/>
</dbReference>
<keyword evidence="2 5" id="KW-0378">Hydrolase</keyword>
<dbReference type="Gene3D" id="3.40.50.300">
    <property type="entry name" value="P-loop containing nucleotide triphosphate hydrolases"/>
    <property type="match status" value="2"/>
</dbReference>
<protein>
    <recommendedName>
        <fullName evidence="7">UvrD-like helicase ATP-binding domain-containing protein</fullName>
    </recommendedName>
</protein>
<dbReference type="GO" id="GO:0005524">
    <property type="term" value="F:ATP binding"/>
    <property type="evidence" value="ECO:0007669"/>
    <property type="project" value="UniProtKB-UniRule"/>
</dbReference>
<dbReference type="Proteomes" id="UP000092154">
    <property type="component" value="Unassembled WGS sequence"/>
</dbReference>
<feature type="binding site" evidence="5">
    <location>
        <begin position="496"/>
        <end position="503"/>
    </location>
    <ligand>
        <name>ATP</name>
        <dbReference type="ChEBI" id="CHEBI:30616"/>
    </ligand>
</feature>
<dbReference type="PROSITE" id="PS51198">
    <property type="entry name" value="UVRD_HELICASE_ATP_BIND"/>
    <property type="match status" value="1"/>
</dbReference>
<dbReference type="SUPFAM" id="SSF52540">
    <property type="entry name" value="P-loop containing nucleoside triphosphate hydrolases"/>
    <property type="match status" value="1"/>
</dbReference>
<dbReference type="PANTHER" id="PTHR21529:SF4">
    <property type="entry name" value="TPR AND ANKYRIN REPEAT-CONTAINING PROTEIN 1"/>
    <property type="match status" value="1"/>
</dbReference>
<dbReference type="InterPro" id="IPR014017">
    <property type="entry name" value="DNA_helicase_UvrD-like_C"/>
</dbReference>
<keyword evidence="9" id="KW-1185">Reference proteome</keyword>
<evidence type="ECO:0000313" key="9">
    <source>
        <dbReference type="Proteomes" id="UP000092154"/>
    </source>
</evidence>
<dbReference type="InterPro" id="IPR014016">
    <property type="entry name" value="UvrD-like_ATP-bd"/>
</dbReference>
<organism evidence="8 9">
    <name type="scientific">Rhizopogon vinicolor AM-OR11-026</name>
    <dbReference type="NCBI Taxonomy" id="1314800"/>
    <lineage>
        <taxon>Eukaryota</taxon>
        <taxon>Fungi</taxon>
        <taxon>Dikarya</taxon>
        <taxon>Basidiomycota</taxon>
        <taxon>Agaricomycotina</taxon>
        <taxon>Agaricomycetes</taxon>
        <taxon>Agaricomycetidae</taxon>
        <taxon>Boletales</taxon>
        <taxon>Suillineae</taxon>
        <taxon>Rhizopogonaceae</taxon>
        <taxon>Rhizopogon</taxon>
    </lineage>
</organism>
<dbReference type="InterPro" id="IPR039904">
    <property type="entry name" value="TRANK1"/>
</dbReference>
<evidence type="ECO:0000256" key="1">
    <source>
        <dbReference type="ARBA" id="ARBA00022741"/>
    </source>
</evidence>
<dbReference type="Pfam" id="PF00580">
    <property type="entry name" value="UvrD-helicase"/>
    <property type="match status" value="1"/>
</dbReference>
<dbReference type="OrthoDB" id="3156807at2759"/>
<dbReference type="Pfam" id="PF13361">
    <property type="entry name" value="UvrD_C"/>
    <property type="match status" value="1"/>
</dbReference>
<evidence type="ECO:0000313" key="8">
    <source>
        <dbReference type="EMBL" id="OAX33884.1"/>
    </source>
</evidence>
<dbReference type="STRING" id="1314800.A0A1B7MMQ2"/>
<evidence type="ECO:0000256" key="4">
    <source>
        <dbReference type="ARBA" id="ARBA00022840"/>
    </source>
</evidence>
<proteinExistence type="predicted"/>
<accession>A0A1B7MMQ2</accession>
<name>A0A1B7MMQ2_9AGAM</name>
<dbReference type="GO" id="GO:0016787">
    <property type="term" value="F:hydrolase activity"/>
    <property type="evidence" value="ECO:0007669"/>
    <property type="project" value="UniProtKB-UniRule"/>
</dbReference>
<evidence type="ECO:0000259" key="7">
    <source>
        <dbReference type="PROSITE" id="PS51198"/>
    </source>
</evidence>
<feature type="domain" description="UvrD-like helicase ATP-binding" evidence="7">
    <location>
        <begin position="475"/>
        <end position="842"/>
    </location>
</feature>
<reference evidence="8 9" key="1">
    <citation type="submission" date="2016-06" db="EMBL/GenBank/DDBJ databases">
        <title>Comparative genomics of the ectomycorrhizal sister species Rhizopogon vinicolor and Rhizopogon vesiculosus (Basidiomycota: Boletales) reveals a divergence of the mating type B locus.</title>
        <authorList>
            <consortium name="DOE Joint Genome Institute"/>
            <person name="Mujic A.B."/>
            <person name="Kuo A."/>
            <person name="Tritt A."/>
            <person name="Lipzen A."/>
            <person name="Chen C."/>
            <person name="Johnson J."/>
            <person name="Sharma A."/>
            <person name="Barry K."/>
            <person name="Grigoriev I.V."/>
            <person name="Spatafora J.W."/>
        </authorList>
    </citation>
    <scope>NUCLEOTIDE SEQUENCE [LARGE SCALE GENOMIC DNA]</scope>
    <source>
        <strain evidence="8 9">AM-OR11-026</strain>
    </source>
</reference>
<dbReference type="PANTHER" id="PTHR21529">
    <property type="entry name" value="MAMMARY TURMOR VIRUS RECEPTOR HOMOLOG 1, 2 MTVR1, 2"/>
    <property type="match status" value="1"/>
</dbReference>
<dbReference type="EMBL" id="KV448690">
    <property type="protein sequence ID" value="OAX33884.1"/>
    <property type="molecule type" value="Genomic_DNA"/>
</dbReference>
<feature type="compositionally biased region" description="Acidic residues" evidence="6">
    <location>
        <begin position="1899"/>
        <end position="1920"/>
    </location>
</feature>
<evidence type="ECO:0000256" key="5">
    <source>
        <dbReference type="PROSITE-ProRule" id="PRU00560"/>
    </source>
</evidence>
<evidence type="ECO:0000256" key="2">
    <source>
        <dbReference type="ARBA" id="ARBA00022801"/>
    </source>
</evidence>
<keyword evidence="1 5" id="KW-0547">Nucleotide-binding</keyword>
<keyword evidence="4 5" id="KW-0067">ATP-binding</keyword>
<evidence type="ECO:0000256" key="3">
    <source>
        <dbReference type="ARBA" id="ARBA00022806"/>
    </source>
</evidence>
<dbReference type="InterPro" id="IPR027417">
    <property type="entry name" value="P-loop_NTPase"/>
</dbReference>